<dbReference type="PROSITE" id="PS51197">
    <property type="entry name" value="HTH_RRF2_2"/>
    <property type="match status" value="1"/>
</dbReference>
<protein>
    <submittedName>
        <fullName evidence="1">Transcriptional regulator</fullName>
    </submittedName>
</protein>
<evidence type="ECO:0000313" key="2">
    <source>
        <dbReference type="Proteomes" id="UP000306753"/>
    </source>
</evidence>
<evidence type="ECO:0000313" key="1">
    <source>
        <dbReference type="EMBL" id="TLX64015.1"/>
    </source>
</evidence>
<dbReference type="GO" id="GO:0003700">
    <property type="term" value="F:DNA-binding transcription factor activity"/>
    <property type="evidence" value="ECO:0007669"/>
    <property type="project" value="TreeGrafter"/>
</dbReference>
<accession>A0A5R9QZ15</accession>
<dbReference type="GO" id="GO:0005829">
    <property type="term" value="C:cytosol"/>
    <property type="evidence" value="ECO:0007669"/>
    <property type="project" value="TreeGrafter"/>
</dbReference>
<dbReference type="PANTHER" id="PTHR33221:SF15">
    <property type="entry name" value="HTH-TYPE TRANSCRIPTIONAL REGULATOR YWGB-RELATED"/>
    <property type="match status" value="1"/>
</dbReference>
<organism evidence="1 2">
    <name type="scientific">Stutzerimonas nosocomialis</name>
    <dbReference type="NCBI Taxonomy" id="1056496"/>
    <lineage>
        <taxon>Bacteria</taxon>
        <taxon>Pseudomonadati</taxon>
        <taxon>Pseudomonadota</taxon>
        <taxon>Gammaproteobacteria</taxon>
        <taxon>Pseudomonadales</taxon>
        <taxon>Pseudomonadaceae</taxon>
        <taxon>Stutzerimonas</taxon>
    </lineage>
</organism>
<dbReference type="Pfam" id="PF02082">
    <property type="entry name" value="Rrf2"/>
    <property type="match status" value="1"/>
</dbReference>
<dbReference type="RefSeq" id="WP_138409661.1">
    <property type="nucleotide sequence ID" value="NZ_QLAE01000031.1"/>
</dbReference>
<gene>
    <name evidence="1" type="ORF">DN820_08365</name>
</gene>
<dbReference type="EMBL" id="QLAG01000008">
    <property type="protein sequence ID" value="TLX64015.1"/>
    <property type="molecule type" value="Genomic_DNA"/>
</dbReference>
<dbReference type="InterPro" id="IPR036388">
    <property type="entry name" value="WH-like_DNA-bd_sf"/>
</dbReference>
<dbReference type="SUPFAM" id="SSF46785">
    <property type="entry name" value="Winged helix' DNA-binding domain"/>
    <property type="match status" value="1"/>
</dbReference>
<reference evidence="1 2" key="1">
    <citation type="journal article" date="2017" name="Eur. J. Clin. Microbiol. Infect. Dis.">
        <title>Uncommonly isolated clinical Pseudomonas: identification and phylogenetic assignation.</title>
        <authorList>
            <person name="Mulet M."/>
            <person name="Gomila M."/>
            <person name="Ramirez A."/>
            <person name="Cardew S."/>
            <person name="Moore E.R."/>
            <person name="Lalucat J."/>
            <person name="Garcia-Valdes E."/>
        </authorList>
    </citation>
    <scope>NUCLEOTIDE SEQUENCE [LARGE SCALE GENOMIC DNA]</scope>
    <source>
        <strain evidence="1 2">SD129</strain>
    </source>
</reference>
<dbReference type="OrthoDB" id="9800506at2"/>
<dbReference type="Gene3D" id="1.10.10.10">
    <property type="entry name" value="Winged helix-like DNA-binding domain superfamily/Winged helix DNA-binding domain"/>
    <property type="match status" value="1"/>
</dbReference>
<dbReference type="InterPro" id="IPR036390">
    <property type="entry name" value="WH_DNA-bd_sf"/>
</dbReference>
<dbReference type="AlphaFoldDB" id="A0A5R9QZ15"/>
<comment type="caution">
    <text evidence="1">The sequence shown here is derived from an EMBL/GenBank/DDBJ whole genome shotgun (WGS) entry which is preliminary data.</text>
</comment>
<dbReference type="PANTHER" id="PTHR33221">
    <property type="entry name" value="WINGED HELIX-TURN-HELIX TRANSCRIPTIONAL REGULATOR, RRF2 FAMILY"/>
    <property type="match status" value="1"/>
</dbReference>
<proteinExistence type="predicted"/>
<name>A0A5R9QZ15_9GAMM</name>
<keyword evidence="2" id="KW-1185">Reference proteome</keyword>
<sequence>MRTDSRLSRMLHVLLHMARDERPVTSEQIGQMLGTNAAVVRRTMAGLRKAGYVRADKGYNGGWTLSADLNQVTLLDIFHAVGGPRIFAIGADRDNPDCLVEQVVNGVLADALQEAEALLLRRLGASTLADLSKQFNALYGRCQPAPSGIGSH</sequence>
<dbReference type="InterPro" id="IPR000944">
    <property type="entry name" value="Tscrpt_reg_Rrf2"/>
</dbReference>
<dbReference type="Proteomes" id="UP000306753">
    <property type="component" value="Unassembled WGS sequence"/>
</dbReference>